<name>A0ABY2TMA3_9SPIR</name>
<accession>A0ABY2TMA3</accession>
<dbReference type="RefSeq" id="WP_137999422.1">
    <property type="nucleotide sequence ID" value="NZ_SJDU01000642.1"/>
</dbReference>
<dbReference type="Pfam" id="PF13975">
    <property type="entry name" value="gag-asp_proteas"/>
    <property type="match status" value="1"/>
</dbReference>
<evidence type="ECO:0000313" key="1">
    <source>
        <dbReference type="EMBL" id="TKZ24050.1"/>
    </source>
</evidence>
<reference evidence="1 2" key="1">
    <citation type="journal article" date="2019" name="Anaerobe">
        <title>Brachyspira catarrhinii sp. nov., an anaerobic intestinal spirochaete isolated from vervet monkeys may have been misidentified as Brachyspira aalborgi in previous studies.</title>
        <authorList>
            <person name="Phillips N.D."/>
            <person name="La T."/>
            <person name="Hampson D.J."/>
        </authorList>
    </citation>
    <scope>NUCLEOTIDE SEQUENCE [LARGE SCALE GENOMIC DNA]</scope>
    <source>
        <strain evidence="1 2">Z12</strain>
    </source>
</reference>
<evidence type="ECO:0000313" key="2">
    <source>
        <dbReference type="Proteomes" id="UP000310168"/>
    </source>
</evidence>
<protein>
    <recommendedName>
        <fullName evidence="3">Peptidase A2 domain-containing protein</fullName>
    </recommendedName>
</protein>
<organism evidence="1 2">
    <name type="scientific">Brachyspira catarrhinii</name>
    <dbReference type="NCBI Taxonomy" id="2528966"/>
    <lineage>
        <taxon>Bacteria</taxon>
        <taxon>Pseudomonadati</taxon>
        <taxon>Spirochaetota</taxon>
        <taxon>Spirochaetia</taxon>
        <taxon>Brachyspirales</taxon>
        <taxon>Brachyspiraceae</taxon>
        <taxon>Brachyspira</taxon>
    </lineage>
</organism>
<sequence length="172" mass="19305">MMKILTGDSIPVSIFKKKKQFHFAFRVEYNHTPIELKTKVLIKNKFGLEKEYDAVWDTGATNTAITHKVYEELNLKPIDSCKVRGVNSGIHTVDIVLIDILLVNKVNIKNVRASVCDIGGCDMLIGMDIIKFGDLAISNKNNKTIFSFAIPPFDNSTDLLEKANKVNKNNGY</sequence>
<proteinExistence type="predicted"/>
<dbReference type="Proteomes" id="UP000310168">
    <property type="component" value="Unassembled WGS sequence"/>
</dbReference>
<dbReference type="InterPro" id="IPR021109">
    <property type="entry name" value="Peptidase_aspartic_dom_sf"/>
</dbReference>
<dbReference type="Gene3D" id="2.40.70.10">
    <property type="entry name" value="Acid Proteases"/>
    <property type="match status" value="1"/>
</dbReference>
<comment type="caution">
    <text evidence="1">The sequence shown here is derived from an EMBL/GenBank/DDBJ whole genome shotgun (WGS) entry which is preliminary data.</text>
</comment>
<dbReference type="EMBL" id="SJDU01000642">
    <property type="protein sequence ID" value="TKZ24050.1"/>
    <property type="molecule type" value="Genomic_DNA"/>
</dbReference>
<evidence type="ECO:0008006" key="3">
    <source>
        <dbReference type="Google" id="ProtNLM"/>
    </source>
</evidence>
<dbReference type="SUPFAM" id="SSF50630">
    <property type="entry name" value="Acid proteases"/>
    <property type="match status" value="1"/>
</dbReference>
<keyword evidence="2" id="KW-1185">Reference proteome</keyword>
<gene>
    <name evidence="1" type="ORF">EZH24_12820</name>
</gene>